<feature type="compositionally biased region" description="Basic and acidic residues" evidence="8">
    <location>
        <begin position="394"/>
        <end position="405"/>
    </location>
</feature>
<feature type="region of interest" description="Disordered" evidence="8">
    <location>
        <begin position="375"/>
        <end position="405"/>
    </location>
</feature>
<sequence>MYLSSTLILGLHLWSVATLAKPIDQHIPADVGFSLRLGKRTPGIGPVPYPYGDAAINEFLYEGWDPSDNGQKADAAKIHNSYDDWAYMIFFALQEAEAVSDTFKRWFDAGDAQNVKNVFLKMFDNSGVGQPTALMTKWICEQADIKGVCTPGKNAYSVSNKGQFHICPAGLAQPSAAGMKCTDIDGYASKKMKSVAFTMVHESVHWNQVGDAALGKHIGDSANGASDCFNLSPSDKLVNAQNYAFLAAEAYFKKKGCTFTDPPPGTSADDTTNDDLSVAPTAYTSGWCGIHVTQYQKNEPGDSPTSNNPEYQLSVCVFDANQVLLNELPGSTTGDCGTFVALNGQAQVIDTALPGLLYVTAGAVDSDPVNFNYQDQAWGSNDQPHHSNFGSYDNGKREGDTGFSC</sequence>
<dbReference type="Proteomes" id="UP001590950">
    <property type="component" value="Unassembled WGS sequence"/>
</dbReference>
<evidence type="ECO:0000313" key="11">
    <source>
        <dbReference type="EMBL" id="KAL2044030.1"/>
    </source>
</evidence>
<gene>
    <name evidence="11" type="ORF">N7G274_003551</name>
</gene>
<dbReference type="InterPro" id="IPR050414">
    <property type="entry name" value="Fungal_M35_metalloproteases"/>
</dbReference>
<reference evidence="11 12" key="1">
    <citation type="submission" date="2024-09" db="EMBL/GenBank/DDBJ databases">
        <title>Rethinking Asexuality: The Enigmatic Case of Functional Sexual Genes in Lepraria (Stereocaulaceae).</title>
        <authorList>
            <person name="Doellman M."/>
            <person name="Sun Y."/>
            <person name="Barcenas-Pena A."/>
            <person name="Lumbsch H.T."/>
            <person name="Grewe F."/>
        </authorList>
    </citation>
    <scope>NUCLEOTIDE SEQUENCE [LARGE SCALE GENOMIC DNA]</scope>
    <source>
        <strain evidence="11 12">Mercado 3170</strain>
    </source>
</reference>
<name>A0ABR4AE28_9LECA</name>
<dbReference type="Gene3D" id="3.40.390.10">
    <property type="entry name" value="Collagenase (Catalytic Domain)"/>
    <property type="match status" value="1"/>
</dbReference>
<dbReference type="PANTHER" id="PTHR37016:SF3">
    <property type="entry name" value="NEUTRAL PROTEASE 2-RELATED"/>
    <property type="match status" value="1"/>
</dbReference>
<keyword evidence="5" id="KW-0378">Hydrolase</keyword>
<evidence type="ECO:0000256" key="9">
    <source>
        <dbReference type="SAM" id="SignalP"/>
    </source>
</evidence>
<dbReference type="SUPFAM" id="SSF55486">
    <property type="entry name" value="Metalloproteases ('zincins'), catalytic domain"/>
    <property type="match status" value="1"/>
</dbReference>
<dbReference type="PANTHER" id="PTHR37016">
    <property type="match status" value="1"/>
</dbReference>
<dbReference type="Pfam" id="PF14521">
    <property type="entry name" value="Aspzincin_M35"/>
    <property type="match status" value="1"/>
</dbReference>
<evidence type="ECO:0000256" key="3">
    <source>
        <dbReference type="ARBA" id="ARBA00022670"/>
    </source>
</evidence>
<keyword evidence="3" id="KW-0645">Protease</keyword>
<evidence type="ECO:0000259" key="10">
    <source>
        <dbReference type="Pfam" id="PF14521"/>
    </source>
</evidence>
<proteinExistence type="inferred from homology"/>
<keyword evidence="6" id="KW-0862">Zinc</keyword>
<keyword evidence="9" id="KW-0732">Signal</keyword>
<dbReference type="InterPro" id="IPR024079">
    <property type="entry name" value="MetalloPept_cat_dom_sf"/>
</dbReference>
<organism evidence="11 12">
    <name type="scientific">Stereocaulon virgatum</name>
    <dbReference type="NCBI Taxonomy" id="373712"/>
    <lineage>
        <taxon>Eukaryota</taxon>
        <taxon>Fungi</taxon>
        <taxon>Dikarya</taxon>
        <taxon>Ascomycota</taxon>
        <taxon>Pezizomycotina</taxon>
        <taxon>Lecanoromycetes</taxon>
        <taxon>OSLEUM clade</taxon>
        <taxon>Lecanoromycetidae</taxon>
        <taxon>Lecanorales</taxon>
        <taxon>Lecanorineae</taxon>
        <taxon>Stereocaulaceae</taxon>
        <taxon>Stereocaulon</taxon>
    </lineage>
</organism>
<feature type="domain" description="Lysine-specific metallo-endopeptidase" evidence="10">
    <location>
        <begin position="93"/>
        <end position="247"/>
    </location>
</feature>
<comment type="cofactor">
    <cofactor evidence="1">
        <name>Zn(2+)</name>
        <dbReference type="ChEBI" id="CHEBI:29105"/>
    </cofactor>
</comment>
<evidence type="ECO:0000256" key="6">
    <source>
        <dbReference type="ARBA" id="ARBA00022833"/>
    </source>
</evidence>
<comment type="similarity">
    <text evidence="2">Belongs to the peptidase M35 family.</text>
</comment>
<comment type="caution">
    <text evidence="11">The sequence shown here is derived from an EMBL/GenBank/DDBJ whole genome shotgun (WGS) entry which is preliminary data.</text>
</comment>
<dbReference type="InterPro" id="IPR029463">
    <property type="entry name" value="Lys_MEP"/>
</dbReference>
<evidence type="ECO:0000256" key="5">
    <source>
        <dbReference type="ARBA" id="ARBA00022801"/>
    </source>
</evidence>
<keyword evidence="7" id="KW-0482">Metalloprotease</keyword>
<evidence type="ECO:0000256" key="4">
    <source>
        <dbReference type="ARBA" id="ARBA00022723"/>
    </source>
</evidence>
<evidence type="ECO:0000256" key="1">
    <source>
        <dbReference type="ARBA" id="ARBA00001947"/>
    </source>
</evidence>
<evidence type="ECO:0000256" key="8">
    <source>
        <dbReference type="SAM" id="MobiDB-lite"/>
    </source>
</evidence>
<accession>A0ABR4AE28</accession>
<dbReference type="EMBL" id="JBEFKJ010000010">
    <property type="protein sequence ID" value="KAL2044030.1"/>
    <property type="molecule type" value="Genomic_DNA"/>
</dbReference>
<feature type="chain" id="PRO_5047049834" description="Lysine-specific metallo-endopeptidase domain-containing protein" evidence="9">
    <location>
        <begin position="21"/>
        <end position="405"/>
    </location>
</feature>
<evidence type="ECO:0000313" key="12">
    <source>
        <dbReference type="Proteomes" id="UP001590950"/>
    </source>
</evidence>
<feature type="signal peptide" evidence="9">
    <location>
        <begin position="1"/>
        <end position="20"/>
    </location>
</feature>
<keyword evidence="12" id="KW-1185">Reference proteome</keyword>
<protein>
    <recommendedName>
        <fullName evidence="10">Lysine-specific metallo-endopeptidase domain-containing protein</fullName>
    </recommendedName>
</protein>
<feature type="compositionally biased region" description="Polar residues" evidence="8">
    <location>
        <begin position="375"/>
        <end position="391"/>
    </location>
</feature>
<evidence type="ECO:0000256" key="7">
    <source>
        <dbReference type="ARBA" id="ARBA00023049"/>
    </source>
</evidence>
<keyword evidence="4" id="KW-0479">Metal-binding</keyword>
<evidence type="ECO:0000256" key="2">
    <source>
        <dbReference type="ARBA" id="ARBA00010279"/>
    </source>
</evidence>